<dbReference type="Proteomes" id="UP000199440">
    <property type="component" value="Unassembled WGS sequence"/>
</dbReference>
<organism evidence="2 3">
    <name type="scientific">Kriegella aquimaris</name>
    <dbReference type="NCBI Taxonomy" id="192904"/>
    <lineage>
        <taxon>Bacteria</taxon>
        <taxon>Pseudomonadati</taxon>
        <taxon>Bacteroidota</taxon>
        <taxon>Flavobacteriia</taxon>
        <taxon>Flavobacteriales</taxon>
        <taxon>Flavobacteriaceae</taxon>
        <taxon>Kriegella</taxon>
    </lineage>
</organism>
<keyword evidence="3" id="KW-1185">Reference proteome</keyword>
<feature type="signal peptide" evidence="1">
    <location>
        <begin position="1"/>
        <end position="18"/>
    </location>
</feature>
<sequence length="430" mass="49024">MVKVVLAFFLGLATIVMGQNNVTGNQSTSVPPDSYISDYDIVKLTAGPKQHWFGYYDKLQLDPTGRYVLVAQVDTIHRSPTENDGLVIGMIDLHDNNKWIPLGESHAWGWQQGCMLQWIPNSKEEIIWNDLEDGKFVSHILNVFTKEKRTLPKAVYTLSNDGSFALGTEFNRIQKLRPGYGYAGVPDPFENNRHPDEIGLYKMDLKTGRSELLISIDEMAGQEHQGESLSGYWHWFNHILISPDDQRFIFLHRWRKEKENGTNKATSGFITRMITADLDGGNRYILDPSGYTSHFIWKNPNEVCMWTKPLGKDSGFYSFTDRTDSIVPVGAGIMTANGHNTYVNGTSGEWILNDTYPQGEDRLQELYLYHVPTKKKVSLGKFHEPLKYKSEVRCDLHPRNSRDGNFVFFDSTHGGDGRQLYMVDISQIIK</sequence>
<evidence type="ECO:0000313" key="3">
    <source>
        <dbReference type="Proteomes" id="UP000199440"/>
    </source>
</evidence>
<evidence type="ECO:0000256" key="1">
    <source>
        <dbReference type="SAM" id="SignalP"/>
    </source>
</evidence>
<reference evidence="2 3" key="1">
    <citation type="submission" date="2016-10" db="EMBL/GenBank/DDBJ databases">
        <authorList>
            <person name="de Groot N.N."/>
        </authorList>
    </citation>
    <scope>NUCLEOTIDE SEQUENCE [LARGE SCALE GENOMIC DNA]</scope>
    <source>
        <strain evidence="2 3">DSM 19886</strain>
    </source>
</reference>
<dbReference type="OrthoDB" id="5174394at2"/>
<keyword evidence="1" id="KW-0732">Signal</keyword>
<feature type="chain" id="PRO_5011518336" description="WD40-like Beta Propeller Repeat" evidence="1">
    <location>
        <begin position="19"/>
        <end position="430"/>
    </location>
</feature>
<dbReference type="STRING" id="192904.SAMN04488514_106133"/>
<dbReference type="InterPro" id="IPR015943">
    <property type="entry name" value="WD40/YVTN_repeat-like_dom_sf"/>
</dbReference>
<dbReference type="AlphaFoldDB" id="A0A1G9RGL9"/>
<dbReference type="EMBL" id="FNGV01000006">
    <property type="protein sequence ID" value="SDM22311.1"/>
    <property type="molecule type" value="Genomic_DNA"/>
</dbReference>
<name>A0A1G9RGL9_9FLAO</name>
<proteinExistence type="predicted"/>
<gene>
    <name evidence="2" type="ORF">SAMN04488514_106133</name>
</gene>
<dbReference type="SUPFAM" id="SSF69304">
    <property type="entry name" value="Tricorn protease N-terminal domain"/>
    <property type="match status" value="1"/>
</dbReference>
<evidence type="ECO:0000313" key="2">
    <source>
        <dbReference type="EMBL" id="SDM22311.1"/>
    </source>
</evidence>
<evidence type="ECO:0008006" key="4">
    <source>
        <dbReference type="Google" id="ProtNLM"/>
    </source>
</evidence>
<dbReference type="RefSeq" id="WP_089890178.1">
    <property type="nucleotide sequence ID" value="NZ_FNGV01000006.1"/>
</dbReference>
<accession>A0A1G9RGL9</accession>
<protein>
    <recommendedName>
        <fullName evidence="4">WD40-like Beta Propeller Repeat</fullName>
    </recommendedName>
</protein>
<dbReference type="Gene3D" id="2.130.10.10">
    <property type="entry name" value="YVTN repeat-like/Quinoprotein amine dehydrogenase"/>
    <property type="match status" value="1"/>
</dbReference>